<sequence length="347" mass="40124">MPACPVCLTGTSGFLIRADTPFRREILGIGKKDTLLPSGEGPVILWNDTTAWIEEGHFYGMIEFWDRYCSPDRWQFYRLERPRSLPSSLPDPVDWRWIVDNKPLVWIDTLIEQGAIRMFRQPIVELGKKEGSRIIGYELLARGEESDGEIIPPLVLIREARSQNRLFHLDRACRLSAIRTVTNRPESFVYFINFIPSVIYVAEHCLETTMAAIRSSTLSPDQIVFEVTESEYVEDPEHLKSILTYYRKNGFRYALDDVGEGYNTIERLRFLEPDIIKLDRKWVSGVHNHPDKQEKARQIYDTARETGATCLAEGVEEPEEALVLKQMGYFWQQGYLYGKPAPFPDRP</sequence>
<name>A0A059XMT8_9BACT</name>
<dbReference type="PANTHER" id="PTHR33121:SF70">
    <property type="entry name" value="SIGNALING PROTEIN YKOW"/>
    <property type="match status" value="1"/>
</dbReference>
<dbReference type="InterPro" id="IPR001633">
    <property type="entry name" value="EAL_dom"/>
</dbReference>
<gene>
    <name evidence="2" type="ORF">Y981_00355</name>
</gene>
<dbReference type="PROSITE" id="PS50883">
    <property type="entry name" value="EAL"/>
    <property type="match status" value="1"/>
</dbReference>
<reference evidence="3" key="1">
    <citation type="submission" date="2014-02" db="EMBL/GenBank/DDBJ databases">
        <title>Complete genome sequence and comparative genomic analysis of the nitrogen-fixing bacterium Leptospirillum ferriphilum YSK.</title>
        <authorList>
            <person name="Guo X."/>
            <person name="Yin H."/>
            <person name="Liang Y."/>
            <person name="Hu Q."/>
            <person name="Ma L."/>
            <person name="Xiao Y."/>
            <person name="Zhang X."/>
            <person name="Qiu G."/>
            <person name="Liu X."/>
        </authorList>
    </citation>
    <scope>NUCLEOTIDE SEQUENCE [LARGE SCALE GENOMIC DNA]</scope>
    <source>
        <strain evidence="3">YSK</strain>
    </source>
</reference>
<dbReference type="CDD" id="cd01948">
    <property type="entry name" value="EAL"/>
    <property type="match status" value="1"/>
</dbReference>
<feature type="domain" description="EAL" evidence="1">
    <location>
        <begin position="100"/>
        <end position="347"/>
    </location>
</feature>
<dbReference type="AlphaFoldDB" id="A0A059XMT8"/>
<dbReference type="InterPro" id="IPR035919">
    <property type="entry name" value="EAL_sf"/>
</dbReference>
<accession>A0A059XMT8</accession>
<evidence type="ECO:0000313" key="2">
    <source>
        <dbReference type="EMBL" id="AIA29829.1"/>
    </source>
</evidence>
<reference evidence="2 3" key="2">
    <citation type="journal article" date="2015" name="Biomed. Res. Int.">
        <title>Effects of Arsenite Resistance on the Growth and Functional Gene Expression of Leptospirillum ferriphilum and Acidithiobacillus thiooxidans in Pure Culture and Coculture.</title>
        <authorList>
            <person name="Jiang H."/>
            <person name="Liang Y."/>
            <person name="Yin H."/>
            <person name="Xiao Y."/>
            <person name="Guo X."/>
            <person name="Xu Y."/>
            <person name="Hu Q."/>
            <person name="Liu H."/>
            <person name="Liu X."/>
        </authorList>
    </citation>
    <scope>NUCLEOTIDE SEQUENCE [LARGE SCALE GENOMIC DNA]</scope>
    <source>
        <strain evidence="2 3">YSK</strain>
    </source>
</reference>
<protein>
    <submittedName>
        <fullName evidence="2">Signal peptide protein</fullName>
    </submittedName>
</protein>
<dbReference type="PANTHER" id="PTHR33121">
    <property type="entry name" value="CYCLIC DI-GMP PHOSPHODIESTERASE PDEF"/>
    <property type="match status" value="1"/>
</dbReference>
<organism evidence="2 3">
    <name type="scientific">Leptospirillum ferriphilum YSK</name>
    <dbReference type="NCBI Taxonomy" id="1441628"/>
    <lineage>
        <taxon>Bacteria</taxon>
        <taxon>Pseudomonadati</taxon>
        <taxon>Nitrospirota</taxon>
        <taxon>Nitrospiria</taxon>
        <taxon>Nitrospirales</taxon>
        <taxon>Nitrospiraceae</taxon>
        <taxon>Leptospirillum</taxon>
    </lineage>
</organism>
<dbReference type="Pfam" id="PF00563">
    <property type="entry name" value="EAL"/>
    <property type="match status" value="1"/>
</dbReference>
<keyword evidence="3" id="KW-1185">Reference proteome</keyword>
<dbReference type="KEGG" id="lfp:Y981_00355"/>
<dbReference type="GO" id="GO:0071111">
    <property type="term" value="F:cyclic-guanylate-specific phosphodiesterase activity"/>
    <property type="evidence" value="ECO:0007669"/>
    <property type="project" value="InterPro"/>
</dbReference>
<dbReference type="Gene3D" id="3.20.20.450">
    <property type="entry name" value="EAL domain"/>
    <property type="match status" value="1"/>
</dbReference>
<evidence type="ECO:0000313" key="3">
    <source>
        <dbReference type="Proteomes" id="UP000027059"/>
    </source>
</evidence>
<dbReference type="RefSeq" id="WP_051613731.1">
    <property type="nucleotide sequence ID" value="NZ_CP007243.1"/>
</dbReference>
<evidence type="ECO:0000259" key="1">
    <source>
        <dbReference type="PROSITE" id="PS50883"/>
    </source>
</evidence>
<dbReference type="InterPro" id="IPR050706">
    <property type="entry name" value="Cyclic-di-GMP_PDE-like"/>
</dbReference>
<dbReference type="SMART" id="SM00052">
    <property type="entry name" value="EAL"/>
    <property type="match status" value="1"/>
</dbReference>
<dbReference type="OrthoDB" id="7057390at2"/>
<dbReference type="HOGENOM" id="CLU_000445_70_0_0"/>
<dbReference type="EMBL" id="CP007243">
    <property type="protein sequence ID" value="AIA29829.1"/>
    <property type="molecule type" value="Genomic_DNA"/>
</dbReference>
<dbReference type="SUPFAM" id="SSF141868">
    <property type="entry name" value="EAL domain-like"/>
    <property type="match status" value="1"/>
</dbReference>
<dbReference type="Proteomes" id="UP000027059">
    <property type="component" value="Chromosome"/>
</dbReference>
<proteinExistence type="predicted"/>